<feature type="transmembrane region" description="Helical" evidence="6">
    <location>
        <begin position="63"/>
        <end position="84"/>
    </location>
</feature>
<dbReference type="AlphaFoldDB" id="K8DXI5"/>
<keyword evidence="9" id="KW-1185">Reference proteome</keyword>
<dbReference type="InterPro" id="IPR018461">
    <property type="entry name" value="Na/H_Antiport_NhaC-like_C"/>
</dbReference>
<evidence type="ECO:0000256" key="6">
    <source>
        <dbReference type="SAM" id="Phobius"/>
    </source>
</evidence>
<accession>K8DXI5</accession>
<evidence type="ECO:0000256" key="4">
    <source>
        <dbReference type="ARBA" id="ARBA00022989"/>
    </source>
</evidence>
<dbReference type="PANTHER" id="PTHR43478:SF1">
    <property type="entry name" value="NA+_H+ ANTIPORTER NHAC-LIKE C-TERMINAL DOMAIN-CONTAINING PROTEIN"/>
    <property type="match status" value="1"/>
</dbReference>
<protein>
    <recommendedName>
        <fullName evidence="7">Na+/H+ antiporter NhaC-like C-terminal domain-containing protein</fullName>
    </recommendedName>
</protein>
<dbReference type="Proteomes" id="UP000009315">
    <property type="component" value="Unassembled WGS sequence"/>
</dbReference>
<gene>
    <name evidence="8" type="ORF">DESHY_110194</name>
</gene>
<keyword evidence="3 6" id="KW-0812">Transmembrane</keyword>
<dbReference type="RefSeq" id="WP_008410072.1">
    <property type="nucleotide sequence ID" value="NZ_CAOS01000003.1"/>
</dbReference>
<organism evidence="8 9">
    <name type="scientific">Desulforamulus hydrothermalis Lam5 = DSM 18033</name>
    <dbReference type="NCBI Taxonomy" id="1121428"/>
    <lineage>
        <taxon>Bacteria</taxon>
        <taxon>Bacillati</taxon>
        <taxon>Bacillota</taxon>
        <taxon>Clostridia</taxon>
        <taxon>Eubacteriales</taxon>
        <taxon>Peptococcaceae</taxon>
        <taxon>Desulforamulus</taxon>
    </lineage>
</organism>
<feature type="transmembrane region" description="Helical" evidence="6">
    <location>
        <begin position="254"/>
        <end position="276"/>
    </location>
</feature>
<evidence type="ECO:0000256" key="5">
    <source>
        <dbReference type="ARBA" id="ARBA00023136"/>
    </source>
</evidence>
<dbReference type="PANTHER" id="PTHR43478">
    <property type="entry name" value="NA+/H+ ANTIPORTER-RELATED"/>
    <property type="match status" value="1"/>
</dbReference>
<evidence type="ECO:0000313" key="9">
    <source>
        <dbReference type="Proteomes" id="UP000009315"/>
    </source>
</evidence>
<feature type="transmembrane region" description="Helical" evidence="6">
    <location>
        <begin position="296"/>
        <end position="319"/>
    </location>
</feature>
<comment type="subcellular location">
    <subcellularLocation>
        <location evidence="1">Cell membrane</location>
        <topology evidence="1">Multi-pass membrane protein</topology>
    </subcellularLocation>
</comment>
<feature type="transmembrane region" description="Helical" evidence="6">
    <location>
        <begin position="331"/>
        <end position="349"/>
    </location>
</feature>
<dbReference type="GO" id="GO:0005886">
    <property type="term" value="C:plasma membrane"/>
    <property type="evidence" value="ECO:0007669"/>
    <property type="project" value="UniProtKB-SubCell"/>
</dbReference>
<sequence>MEYQWLSVLPPVLAIGLALITKRVLPSLALGIISGAFILSQYRPAATLNKVFSIASEKLTDPWNLSILSFLVILGILVHLVTVAGGSAAYGKWAAGKIKSRSGAQLATLFLGIMIFIDDYFNSLTVGTVMRPVTDKFNISRAKLAYILDATAAPICIIAPVSSWVATILSTMGDKFKTSGVNMEPFSAFIMTVPFNFYAWLSIAMMLIIILYKIDFGPMAVHEDKALLSGDLGGLNIAESATEEVSQKGTVWDLVIPIAGLVVFVLVAMTYTGGYFDGGMTVLDAIKNTDAAKSLLYGGLAALALSLLMFLPRGVVAVGQLPRACYSGFKAMLPANLILIFAWTIGGIISELETGVFLANQLGDKLPFWAYPAIAFILSGFMAFATGTSWGTFAIMIPIAVDLALVVDPQLLILLMASVLAGAVYGDHCSPISDTTILSSTGAACKHIDHVNTQLPYASLVAGICFVGYIISAFLTRITDSLLLNAAFSMIISLGLLVIAMNYLHRIKAAREAKSKVSVV</sequence>
<feature type="transmembrane region" description="Helical" evidence="6">
    <location>
        <begin position="24"/>
        <end position="42"/>
    </location>
</feature>
<dbReference type="STRING" id="1121428.DESHY_110194"/>
<dbReference type="EMBL" id="CAOS01000003">
    <property type="protein sequence ID" value="CCO07250.1"/>
    <property type="molecule type" value="Genomic_DNA"/>
</dbReference>
<keyword evidence="5 6" id="KW-0472">Membrane</keyword>
<feature type="transmembrane region" description="Helical" evidence="6">
    <location>
        <begin position="482"/>
        <end position="504"/>
    </location>
</feature>
<dbReference type="eggNOG" id="COG1757">
    <property type="taxonomic scope" value="Bacteria"/>
</dbReference>
<keyword evidence="4 6" id="KW-1133">Transmembrane helix</keyword>
<feature type="transmembrane region" description="Helical" evidence="6">
    <location>
        <begin position="369"/>
        <end position="391"/>
    </location>
</feature>
<dbReference type="Pfam" id="PF03553">
    <property type="entry name" value="Na_H_antiporter"/>
    <property type="match status" value="1"/>
</dbReference>
<keyword evidence="2" id="KW-1003">Cell membrane</keyword>
<dbReference type="OrthoDB" id="9762978at2"/>
<evidence type="ECO:0000259" key="7">
    <source>
        <dbReference type="Pfam" id="PF03553"/>
    </source>
</evidence>
<feature type="transmembrane region" description="Helical" evidence="6">
    <location>
        <begin position="186"/>
        <end position="212"/>
    </location>
</feature>
<evidence type="ECO:0000313" key="8">
    <source>
        <dbReference type="EMBL" id="CCO07250.1"/>
    </source>
</evidence>
<evidence type="ECO:0000256" key="2">
    <source>
        <dbReference type="ARBA" id="ARBA00022475"/>
    </source>
</evidence>
<feature type="transmembrane region" description="Helical" evidence="6">
    <location>
        <begin position="144"/>
        <end position="166"/>
    </location>
</feature>
<feature type="transmembrane region" description="Helical" evidence="6">
    <location>
        <begin position="457"/>
        <end position="475"/>
    </location>
</feature>
<name>K8DXI5_9FIRM</name>
<comment type="caution">
    <text evidence="8">The sequence shown here is derived from an EMBL/GenBank/DDBJ whole genome shotgun (WGS) entry which is preliminary data.</text>
</comment>
<evidence type="ECO:0000256" key="3">
    <source>
        <dbReference type="ARBA" id="ARBA00022692"/>
    </source>
</evidence>
<proteinExistence type="predicted"/>
<feature type="transmembrane region" description="Helical" evidence="6">
    <location>
        <begin position="104"/>
        <end position="123"/>
    </location>
</feature>
<reference evidence="8 9" key="1">
    <citation type="journal article" date="2013" name="Genome Announc.">
        <title>Genome Sequence of the Sulfate-Reducing Bacterium Desulfotomaculum hydrothermale Lam5(T).</title>
        <authorList>
            <person name="Amin O."/>
            <person name="Fardeau M.L."/>
            <person name="Valette O."/>
            <person name="Hirschler-Rea A."/>
            <person name="Barbe V."/>
            <person name="Medigue C."/>
            <person name="Vacherie B."/>
            <person name="Ollivier B."/>
            <person name="Bertin P.N."/>
            <person name="Dolla A."/>
        </authorList>
    </citation>
    <scope>NUCLEOTIDE SEQUENCE [LARGE SCALE GENOMIC DNA]</scope>
    <source>
        <strain evidence="9">Lam5 / DSM 18033</strain>
    </source>
</reference>
<feature type="transmembrane region" description="Helical" evidence="6">
    <location>
        <begin position="403"/>
        <end position="425"/>
    </location>
</feature>
<feature type="domain" description="Na+/H+ antiporter NhaC-like C-terminal" evidence="7">
    <location>
        <begin position="156"/>
        <end position="473"/>
    </location>
</feature>
<evidence type="ECO:0000256" key="1">
    <source>
        <dbReference type="ARBA" id="ARBA00004651"/>
    </source>
</evidence>